<keyword evidence="4" id="KW-0862">Zinc</keyword>
<dbReference type="PANTHER" id="PTHR46233:SF3">
    <property type="entry name" value="HYDROXYACYLGLUTATHIONE HYDROLASE GLOC"/>
    <property type="match status" value="1"/>
</dbReference>
<sequence>MRLVLCLMTVFFSASTFSQTSIPKMSAENGYIEPFKMFDNVYYIGDKWVSSYAIDTSSGLVIIDTLDFPYSKWIPQNLQKLGLGDKAVSYIIVTHGHSDHVGGAEFLQSIYNSKVIMTEKGLELTKKQSEKSKGENKFMPPKVFKFAEDKSEVLLGDTKFTFYITPGHTEGDLSIDFLVKDSGSEYRAFVVGGHGVNFQNPALTKQYFASMKRIKKIAESSPVVTVNLSNHPHKNNLFSNRDRVKEASSNNPFISNDNFFNFVDQQVELATKEQQKASKPQVN</sequence>
<dbReference type="GO" id="GO:0016787">
    <property type="term" value="F:hydrolase activity"/>
    <property type="evidence" value="ECO:0007669"/>
    <property type="project" value="UniProtKB-KW"/>
</dbReference>
<evidence type="ECO:0000256" key="2">
    <source>
        <dbReference type="ARBA" id="ARBA00022723"/>
    </source>
</evidence>
<comment type="caution">
    <text evidence="5">The sequence shown here is derived from an EMBL/GenBank/DDBJ whole genome shotgun (WGS) entry which is preliminary data.</text>
</comment>
<dbReference type="GO" id="GO:0046872">
    <property type="term" value="F:metal ion binding"/>
    <property type="evidence" value="ECO:0007669"/>
    <property type="project" value="UniProtKB-KW"/>
</dbReference>
<organism evidence="5">
    <name type="scientific">Vibrio coralliilyticus</name>
    <dbReference type="NCBI Taxonomy" id="190893"/>
    <lineage>
        <taxon>Bacteria</taxon>
        <taxon>Pseudomonadati</taxon>
        <taxon>Pseudomonadota</taxon>
        <taxon>Gammaproteobacteria</taxon>
        <taxon>Vibrionales</taxon>
        <taxon>Vibrionaceae</taxon>
        <taxon>Vibrio</taxon>
    </lineage>
</organism>
<evidence type="ECO:0000256" key="3">
    <source>
        <dbReference type="ARBA" id="ARBA00022801"/>
    </source>
</evidence>
<dbReference type="Pfam" id="PF00753">
    <property type="entry name" value="Lactamase_B"/>
    <property type="match status" value="1"/>
</dbReference>
<dbReference type="PANTHER" id="PTHR46233">
    <property type="entry name" value="HYDROXYACYLGLUTATHIONE HYDROLASE GLOC"/>
    <property type="match status" value="1"/>
</dbReference>
<protein>
    <submittedName>
        <fullName evidence="5">Beta-lactamase</fullName>
    </submittedName>
</protein>
<dbReference type="CDD" id="cd16280">
    <property type="entry name" value="metallo-hydrolase-like_MBL-fold"/>
    <property type="match status" value="1"/>
</dbReference>
<dbReference type="Gene3D" id="3.60.15.10">
    <property type="entry name" value="Ribonuclease Z/Hydroxyacylglutathione hydrolase-like"/>
    <property type="match status" value="1"/>
</dbReference>
<comment type="cofactor">
    <cofactor evidence="1">
        <name>Zn(2+)</name>
        <dbReference type="ChEBI" id="CHEBI:29105"/>
    </cofactor>
</comment>
<evidence type="ECO:0000313" key="5">
    <source>
        <dbReference type="EMBL" id="KJY77540.1"/>
    </source>
</evidence>
<dbReference type="RefSeq" id="WP_045984612.1">
    <property type="nucleotide sequence ID" value="NZ_CP063051.1"/>
</dbReference>
<keyword evidence="2" id="KW-0479">Metal-binding</keyword>
<dbReference type="InterPro" id="IPR051453">
    <property type="entry name" value="MBL_Glyoxalase_II"/>
</dbReference>
<dbReference type="SMART" id="SM00849">
    <property type="entry name" value="Lactamase_B"/>
    <property type="match status" value="1"/>
</dbReference>
<dbReference type="InterPro" id="IPR001279">
    <property type="entry name" value="Metallo-B-lactamas"/>
</dbReference>
<gene>
    <name evidence="5" type="ORF">TW71_00465</name>
</gene>
<keyword evidence="3" id="KW-0378">Hydrolase</keyword>
<accession>A0A837GCY5</accession>
<proteinExistence type="predicted"/>
<evidence type="ECO:0000256" key="1">
    <source>
        <dbReference type="ARBA" id="ARBA00001947"/>
    </source>
</evidence>
<evidence type="ECO:0000256" key="4">
    <source>
        <dbReference type="ARBA" id="ARBA00022833"/>
    </source>
</evidence>
<reference evidence="5" key="1">
    <citation type="journal article" date="2015" name="BMC Genomics">
        <title>Genome mining reveals unlocked bioactive potential of marine Gram-negative bacteria.</title>
        <authorList>
            <person name="Machado H."/>
            <person name="Sonnenschein E.C."/>
            <person name="Melchiorsen J."/>
            <person name="Gram L."/>
        </authorList>
    </citation>
    <scope>NUCLEOTIDE SEQUENCE</scope>
    <source>
        <strain evidence="5">S2052</strain>
    </source>
</reference>
<dbReference type="EMBL" id="JXXR01000001">
    <property type="protein sequence ID" value="KJY77540.1"/>
    <property type="molecule type" value="Genomic_DNA"/>
</dbReference>
<dbReference type="InterPro" id="IPR036866">
    <property type="entry name" value="RibonucZ/Hydroxyglut_hydro"/>
</dbReference>
<dbReference type="SUPFAM" id="SSF56281">
    <property type="entry name" value="Metallo-hydrolase/oxidoreductase"/>
    <property type="match status" value="1"/>
</dbReference>
<name>A0A837GCY5_9VIBR</name>
<dbReference type="AlphaFoldDB" id="A0A837GCY5"/>